<dbReference type="Proteomes" id="UP000265725">
    <property type="component" value="Chromosome"/>
</dbReference>
<dbReference type="InterPro" id="IPR027304">
    <property type="entry name" value="Trigger_fact/SurA_dom_sf"/>
</dbReference>
<proteinExistence type="inferred from homology"/>
<sequence length="302" mass="33449">MKKSVLALSIAASALALGACNDESASDSAVVATSKAGDVTKDDLYQEMKESVGDQALQVLLIEKVLADKYEVTDKEVQAEFDKQKKEMGDSFEQTLQAQGQTEESFKKYLRLNILQEKALTDGVEVSDEDVKAYYDRMKTELNARHILVDDEETAKEVKKKLEDGGDFAALAKEYSTEQAAQQTGGDLGWFGPDKMVAEFTDAAYALDVNEISEPVKSQFGYHIIQVTEKREVEVDGTLDEKKDEIKKELQMKNADQASLLPKVSKMMKDADIEIKDEDLKGAIDQILSAGEQQEEPAPTEE</sequence>
<evidence type="ECO:0000256" key="2">
    <source>
        <dbReference type="ARBA" id="ARBA00004193"/>
    </source>
</evidence>
<dbReference type="InterPro" id="IPR000297">
    <property type="entry name" value="PPIase_PpiC"/>
</dbReference>
<feature type="domain" description="PpiC" evidence="13">
    <location>
        <begin position="139"/>
        <end position="229"/>
    </location>
</feature>
<evidence type="ECO:0000256" key="5">
    <source>
        <dbReference type="ARBA" id="ARBA00022729"/>
    </source>
</evidence>
<evidence type="ECO:0000256" key="12">
    <source>
        <dbReference type="SAM" id="SignalP"/>
    </source>
</evidence>
<protein>
    <recommendedName>
        <fullName evidence="11">Foldase protein PrsA</fullName>
        <ecNumber evidence="11">5.2.1.8</ecNumber>
    </recommendedName>
</protein>
<dbReference type="GO" id="GO:0005886">
    <property type="term" value="C:plasma membrane"/>
    <property type="evidence" value="ECO:0007669"/>
    <property type="project" value="UniProtKB-SubCell"/>
</dbReference>
<evidence type="ECO:0000259" key="13">
    <source>
        <dbReference type="PROSITE" id="PS50198"/>
    </source>
</evidence>
<dbReference type="PROSITE" id="PS51257">
    <property type="entry name" value="PROKAR_LIPOPROTEIN"/>
    <property type="match status" value="1"/>
</dbReference>
<keyword evidence="15" id="KW-1185">Reference proteome</keyword>
<feature type="signal peptide" evidence="12">
    <location>
        <begin position="1"/>
        <end position="18"/>
    </location>
</feature>
<comment type="subcellular location">
    <subcellularLocation>
        <location evidence="2 11">Cell membrane</location>
        <topology evidence="2 11">Lipid-anchor</topology>
    </subcellularLocation>
</comment>
<dbReference type="EC" id="5.2.1.8" evidence="11"/>
<dbReference type="PANTHER" id="PTHR47245:SF1">
    <property type="entry name" value="FOLDASE PROTEIN PRSA"/>
    <property type="match status" value="1"/>
</dbReference>
<evidence type="ECO:0000256" key="10">
    <source>
        <dbReference type="ARBA" id="ARBA00023288"/>
    </source>
</evidence>
<keyword evidence="9 11" id="KW-0413">Isomerase</keyword>
<keyword evidence="7 11" id="KW-0472">Membrane</keyword>
<comment type="function">
    <text evidence="11">Plays a major role in protein secretion by helping the post-translocational extracellular folding of several secreted proteins.</text>
</comment>
<evidence type="ECO:0000313" key="14">
    <source>
        <dbReference type="EMBL" id="AYC30175.1"/>
    </source>
</evidence>
<comment type="similarity">
    <text evidence="3 11">Belongs to the PrsA family.</text>
</comment>
<dbReference type="KEGG" id="paek:D3873_09945"/>
<organism evidence="14 15">
    <name type="scientific">Paenisporosarcina cavernae</name>
    <dbReference type="NCBI Taxonomy" id="2320858"/>
    <lineage>
        <taxon>Bacteria</taxon>
        <taxon>Bacillati</taxon>
        <taxon>Bacillota</taxon>
        <taxon>Bacilli</taxon>
        <taxon>Bacillales</taxon>
        <taxon>Caryophanaceae</taxon>
        <taxon>Paenisporosarcina</taxon>
    </lineage>
</organism>
<evidence type="ECO:0000256" key="3">
    <source>
        <dbReference type="ARBA" id="ARBA00006071"/>
    </source>
</evidence>
<dbReference type="SUPFAM" id="SSF109998">
    <property type="entry name" value="Triger factor/SurA peptide-binding domain-like"/>
    <property type="match status" value="1"/>
</dbReference>
<dbReference type="InterPro" id="IPR023059">
    <property type="entry name" value="Foldase_PrsA"/>
</dbReference>
<name>A0A385YTG8_9BACL</name>
<reference evidence="15" key="1">
    <citation type="submission" date="2018-09" db="EMBL/GenBank/DDBJ databases">
        <authorList>
            <person name="Zhu H."/>
        </authorList>
    </citation>
    <scope>NUCLEOTIDE SEQUENCE [LARGE SCALE GENOMIC DNA]</scope>
    <source>
        <strain evidence="15">K2R23-3</strain>
    </source>
</reference>
<evidence type="ECO:0000256" key="1">
    <source>
        <dbReference type="ARBA" id="ARBA00000971"/>
    </source>
</evidence>
<dbReference type="PROSITE" id="PS50198">
    <property type="entry name" value="PPIC_PPIASE_2"/>
    <property type="match status" value="1"/>
</dbReference>
<feature type="chain" id="PRO_5038554768" description="Foldase protein PrsA" evidence="12">
    <location>
        <begin position="19"/>
        <end position="302"/>
    </location>
</feature>
<evidence type="ECO:0000256" key="7">
    <source>
        <dbReference type="ARBA" id="ARBA00023136"/>
    </source>
</evidence>
<keyword evidence="8 11" id="KW-0564">Palmitate</keyword>
<keyword evidence="5 11" id="KW-0732">Signal</keyword>
<evidence type="ECO:0000256" key="4">
    <source>
        <dbReference type="ARBA" id="ARBA00022475"/>
    </source>
</evidence>
<comment type="catalytic activity">
    <reaction evidence="1 11">
        <text>[protein]-peptidylproline (omega=180) = [protein]-peptidylproline (omega=0)</text>
        <dbReference type="Rhea" id="RHEA:16237"/>
        <dbReference type="Rhea" id="RHEA-COMP:10747"/>
        <dbReference type="Rhea" id="RHEA-COMP:10748"/>
        <dbReference type="ChEBI" id="CHEBI:83833"/>
        <dbReference type="ChEBI" id="CHEBI:83834"/>
        <dbReference type="EC" id="5.2.1.8"/>
    </reaction>
</comment>
<dbReference type="GO" id="GO:0003755">
    <property type="term" value="F:peptidyl-prolyl cis-trans isomerase activity"/>
    <property type="evidence" value="ECO:0007669"/>
    <property type="project" value="UniProtKB-UniRule"/>
</dbReference>
<dbReference type="Pfam" id="PF13616">
    <property type="entry name" value="Rotamase_3"/>
    <property type="match status" value="1"/>
</dbReference>
<keyword evidence="10 11" id="KW-0449">Lipoprotein</keyword>
<keyword evidence="4 11" id="KW-1003">Cell membrane</keyword>
<evidence type="ECO:0000256" key="6">
    <source>
        <dbReference type="ARBA" id="ARBA00023110"/>
    </source>
</evidence>
<gene>
    <name evidence="11" type="primary">prsA</name>
    <name evidence="14" type="ORF">D3873_09945</name>
</gene>
<evidence type="ECO:0000256" key="9">
    <source>
        <dbReference type="ARBA" id="ARBA00023235"/>
    </source>
</evidence>
<dbReference type="InterPro" id="IPR050245">
    <property type="entry name" value="PrsA_foldase"/>
</dbReference>
<accession>A0A385YTG8</accession>
<dbReference type="OrthoDB" id="14196at2"/>
<evidence type="ECO:0000256" key="8">
    <source>
        <dbReference type="ARBA" id="ARBA00023139"/>
    </source>
</evidence>
<dbReference type="EMBL" id="CP032418">
    <property type="protein sequence ID" value="AYC30175.1"/>
    <property type="molecule type" value="Genomic_DNA"/>
</dbReference>
<dbReference type="AlphaFoldDB" id="A0A385YTG8"/>
<dbReference type="RefSeq" id="WP_119883892.1">
    <property type="nucleotide sequence ID" value="NZ_CP032418.1"/>
</dbReference>
<dbReference type="HAMAP" id="MF_01145">
    <property type="entry name" value="Foldase_PrsA"/>
    <property type="match status" value="1"/>
</dbReference>
<keyword evidence="6 11" id="KW-0697">Rotamase</keyword>
<dbReference type="SUPFAM" id="SSF54534">
    <property type="entry name" value="FKBP-like"/>
    <property type="match status" value="1"/>
</dbReference>
<dbReference type="InterPro" id="IPR046357">
    <property type="entry name" value="PPIase_dom_sf"/>
</dbReference>
<dbReference type="PANTHER" id="PTHR47245">
    <property type="entry name" value="PEPTIDYLPROLYL ISOMERASE"/>
    <property type="match status" value="1"/>
</dbReference>
<dbReference type="Gene3D" id="3.10.50.40">
    <property type="match status" value="1"/>
</dbReference>
<evidence type="ECO:0000313" key="15">
    <source>
        <dbReference type="Proteomes" id="UP000265725"/>
    </source>
</evidence>
<evidence type="ECO:0000256" key="11">
    <source>
        <dbReference type="HAMAP-Rule" id="MF_01145"/>
    </source>
</evidence>
<dbReference type="GO" id="GO:0006457">
    <property type="term" value="P:protein folding"/>
    <property type="evidence" value="ECO:0007669"/>
    <property type="project" value="UniProtKB-UniRule"/>
</dbReference>